<dbReference type="Pfam" id="PF00135">
    <property type="entry name" value="COesterase"/>
    <property type="match status" value="1"/>
</dbReference>
<dbReference type="InterPro" id="IPR002018">
    <property type="entry name" value="CarbesteraseB"/>
</dbReference>
<dbReference type="InterPro" id="IPR019826">
    <property type="entry name" value="Carboxylesterase_B_AS"/>
</dbReference>
<evidence type="ECO:0000313" key="5">
    <source>
        <dbReference type="Proteomes" id="UP000281245"/>
    </source>
</evidence>
<reference evidence="4 5" key="1">
    <citation type="journal article" date="2018" name="BMC Genomics">
        <title>Genomic evidence for intraspecific hybridization in a clonal and extremely halotolerant yeast.</title>
        <authorList>
            <person name="Gostincar C."/>
            <person name="Stajich J.E."/>
            <person name="Zupancic J."/>
            <person name="Zalar P."/>
            <person name="Gunde-Cimerman N."/>
        </authorList>
    </citation>
    <scope>NUCLEOTIDE SEQUENCE [LARGE SCALE GENOMIC DNA]</scope>
    <source>
        <strain evidence="4 5">EXF-6656</strain>
    </source>
</reference>
<proteinExistence type="inferred from homology"/>
<dbReference type="VEuPathDB" id="FungiDB:BTJ68_06535"/>
<protein>
    <recommendedName>
        <fullName evidence="3">Carboxylesterase type B domain-containing protein</fullName>
    </recommendedName>
</protein>
<dbReference type="PANTHER" id="PTHR43142:SF3">
    <property type="entry name" value="PUTATIVE (AFU_ORTHOLOGUE AFUA_3G09070)-RELATED"/>
    <property type="match status" value="1"/>
</dbReference>
<sequence length="731" mass="77529">MIQLAWNLGTWLSLPLHLSCLPITMLGSTTGALTAGLLATAVSASPLIESRGEASVSNSKTSLTLLYQNNLNSSDDANHIGAILLDPMTASNAAAACSNIGESLLSQAALEDHSSDFFHQLAYLEYSGRYHPFQKFLIEDAVVSPTVFGTLKYHGKARGHRRLPVLCTQSSTTGALTSAAADASTELTVASTGNNYVGFRNQKSFRFLGIPYATPPARFEYSTVYNQTGQTIQATSYSQDCAQNFDDNSGENCLFLNIQTPFIPKAGSKKGLKPVLFSIHGGGFTGGSGANAGMDGGNLASREDIVSVEINYRLSTLGFLAIPGTDINGNYGIGDQLTALRWVRDNIANFGGDPDQVTIIGGSAGAGSVRALLGSPPAIDENLFVAAVAQSNLGGGEDLGLGGNYGTTYSSYLTIEESYDRAGQQIFSAAGCNQTSLDAQIACLKTVPADTLVGLPTVARYVVQDGTIVNTEQLIVSTKNGSTAHVPVIFGTTDNDGASFSTYPSVNVTSESQGLQLGLGISEYYAQSIIDSGLFPIYHTGNLTLDSFNVTQRVATDNTFRCIDEATVYAGVETGAFPKAYYYTFDRTFAGYDPNNLGASGLSSGPVTPGYPYGNPNLPYFRLHGSELGFTYGNQNPLRDADDLYASQLISGYFAAFTKTRDPNPPLSYLIARGYGTETAGVKESGHWLPVHGENGPSKMLNFPAPTVEFPDMPQCAFLNYSISYYLDGGS</sequence>
<feature type="domain" description="Carboxylesterase type B" evidence="3">
    <location>
        <begin position="203"/>
        <end position="697"/>
    </location>
</feature>
<dbReference type="Gene3D" id="3.40.50.1820">
    <property type="entry name" value="alpha/beta hydrolase"/>
    <property type="match status" value="1"/>
</dbReference>
<evidence type="ECO:0000256" key="1">
    <source>
        <dbReference type="ARBA" id="ARBA00005964"/>
    </source>
</evidence>
<evidence type="ECO:0000256" key="2">
    <source>
        <dbReference type="ARBA" id="ARBA00022801"/>
    </source>
</evidence>
<organism evidence="4 5">
    <name type="scientific">Hortaea werneckii</name>
    <name type="common">Black yeast</name>
    <name type="synonym">Cladosporium werneckii</name>
    <dbReference type="NCBI Taxonomy" id="91943"/>
    <lineage>
        <taxon>Eukaryota</taxon>
        <taxon>Fungi</taxon>
        <taxon>Dikarya</taxon>
        <taxon>Ascomycota</taxon>
        <taxon>Pezizomycotina</taxon>
        <taxon>Dothideomycetes</taxon>
        <taxon>Dothideomycetidae</taxon>
        <taxon>Mycosphaerellales</taxon>
        <taxon>Teratosphaeriaceae</taxon>
        <taxon>Hortaea</taxon>
    </lineage>
</organism>
<dbReference type="EMBL" id="QWIJ01000274">
    <property type="protein sequence ID" value="RMX84594.1"/>
    <property type="molecule type" value="Genomic_DNA"/>
</dbReference>
<dbReference type="SUPFAM" id="SSF53474">
    <property type="entry name" value="alpha/beta-Hydrolases"/>
    <property type="match status" value="1"/>
</dbReference>
<keyword evidence="2" id="KW-0378">Hydrolase</keyword>
<comment type="similarity">
    <text evidence="1">Belongs to the type-B carboxylesterase/lipase family.</text>
</comment>
<gene>
    <name evidence="4" type="ORF">D0869_04457</name>
</gene>
<name>A0A3M6X125_HORWE</name>
<dbReference type="OrthoDB" id="408631at2759"/>
<accession>A0A3M6X125</accession>
<dbReference type="AlphaFoldDB" id="A0A3M6X125"/>
<evidence type="ECO:0000259" key="3">
    <source>
        <dbReference type="Pfam" id="PF00135"/>
    </source>
</evidence>
<dbReference type="Proteomes" id="UP000281245">
    <property type="component" value="Unassembled WGS sequence"/>
</dbReference>
<dbReference type="InterPro" id="IPR029058">
    <property type="entry name" value="AB_hydrolase_fold"/>
</dbReference>
<dbReference type="PANTHER" id="PTHR43142">
    <property type="entry name" value="CARBOXYLIC ESTER HYDROLASE"/>
    <property type="match status" value="1"/>
</dbReference>
<evidence type="ECO:0000313" key="4">
    <source>
        <dbReference type="EMBL" id="RMX84594.1"/>
    </source>
</evidence>
<comment type="caution">
    <text evidence="4">The sequence shown here is derived from an EMBL/GenBank/DDBJ whole genome shotgun (WGS) entry which is preliminary data.</text>
</comment>
<dbReference type="GO" id="GO:0016787">
    <property type="term" value="F:hydrolase activity"/>
    <property type="evidence" value="ECO:0007669"/>
    <property type="project" value="UniProtKB-KW"/>
</dbReference>
<dbReference type="PROSITE" id="PS00122">
    <property type="entry name" value="CARBOXYLESTERASE_B_1"/>
    <property type="match status" value="1"/>
</dbReference>